<evidence type="ECO:0000313" key="2">
    <source>
        <dbReference type="Proteomes" id="UP000033684"/>
    </source>
</evidence>
<dbReference type="Pfam" id="PF17273">
    <property type="entry name" value="DUF5338"/>
    <property type="match status" value="1"/>
</dbReference>
<sequence length="101" mass="11585">MARKNKTLLDELQDEVRLNQDKTKSKITTIIPLKKDIIEALQAGYKMAEIYRCLVKSKKIVCSYNTFTRCVKKLDLKNQIMGVNTTMNTQDNDTKLEASAQ</sequence>
<dbReference type="AlphaFoldDB" id="A0A0F3IEI6"/>
<evidence type="ECO:0000313" key="1">
    <source>
        <dbReference type="EMBL" id="KJV05161.1"/>
    </source>
</evidence>
<gene>
    <name evidence="1" type="ORF">VZ94_20180</name>
</gene>
<name>A0A0F3IEI6_9GAMM</name>
<keyword evidence="2" id="KW-1185">Reference proteome</keyword>
<accession>A0A0F3IEI6</accession>
<dbReference type="InterPro" id="IPR035225">
    <property type="entry name" value="DUF5338"/>
</dbReference>
<dbReference type="EMBL" id="LAJX01000285">
    <property type="protein sequence ID" value="KJV05161.1"/>
    <property type="molecule type" value="Genomic_DNA"/>
</dbReference>
<dbReference type="Proteomes" id="UP000033684">
    <property type="component" value="Unassembled WGS sequence"/>
</dbReference>
<proteinExistence type="predicted"/>
<organism evidence="1 2">
    <name type="scientific">Methylocucumis oryzae</name>
    <dbReference type="NCBI Taxonomy" id="1632867"/>
    <lineage>
        <taxon>Bacteria</taxon>
        <taxon>Pseudomonadati</taxon>
        <taxon>Pseudomonadota</taxon>
        <taxon>Gammaproteobacteria</taxon>
        <taxon>Methylococcales</taxon>
        <taxon>Methylococcaceae</taxon>
        <taxon>Methylocucumis</taxon>
    </lineage>
</organism>
<reference evidence="1 2" key="2">
    <citation type="journal article" date="2016" name="Microb. Ecol.">
        <title>Genome Characteristics of a Novel Type I Methanotroph (Sn10-6) Isolated from a Flooded Indian Rice Field.</title>
        <authorList>
            <person name="Rahalkar M.C."/>
            <person name="Pandit P.S."/>
            <person name="Dhakephalkar P.K."/>
            <person name="Pore S."/>
            <person name="Arora P."/>
            <person name="Kapse N."/>
        </authorList>
    </citation>
    <scope>NUCLEOTIDE SEQUENCE [LARGE SCALE GENOMIC DNA]</scope>
    <source>
        <strain evidence="1 2">Sn10-6</strain>
    </source>
</reference>
<protein>
    <recommendedName>
        <fullName evidence="3">Conjugal transfer protein TraK</fullName>
    </recommendedName>
</protein>
<comment type="caution">
    <text evidence="1">The sequence shown here is derived from an EMBL/GenBank/DDBJ whole genome shotgun (WGS) entry which is preliminary data.</text>
</comment>
<reference evidence="2" key="1">
    <citation type="submission" date="2015-03" db="EMBL/GenBank/DDBJ databases">
        <title>Draft genome sequence of a novel methanotroph (Sn10-6) isolated from flooded ricefield rhizosphere in India.</title>
        <authorList>
            <person name="Pandit P.S."/>
            <person name="Pore S.D."/>
            <person name="Arora P."/>
            <person name="Kapse N.G."/>
            <person name="Dhakephalkar P.K."/>
            <person name="Rahalkar M.C."/>
        </authorList>
    </citation>
    <scope>NUCLEOTIDE SEQUENCE [LARGE SCALE GENOMIC DNA]</scope>
    <source>
        <strain evidence="2">Sn10-6</strain>
    </source>
</reference>
<dbReference type="RefSeq" id="WP_045780606.1">
    <property type="nucleotide sequence ID" value="NZ_LAJX01000285.1"/>
</dbReference>
<evidence type="ECO:0008006" key="3">
    <source>
        <dbReference type="Google" id="ProtNLM"/>
    </source>
</evidence>
<dbReference type="OrthoDB" id="8686887at2"/>